<keyword evidence="1" id="KW-0812">Transmembrane</keyword>
<evidence type="ECO:0000259" key="2">
    <source>
        <dbReference type="Pfam" id="PF24035"/>
    </source>
</evidence>
<dbReference type="Proteomes" id="UP000258707">
    <property type="component" value="Plasmid pAArc1-02"/>
</dbReference>
<protein>
    <recommendedName>
        <fullName evidence="2">DUF7344 domain-containing protein</fullName>
    </recommendedName>
</protein>
<accession>A0A346PA00</accession>
<name>A0A346PA00_9EURY</name>
<feature type="transmembrane region" description="Helical" evidence="1">
    <location>
        <begin position="117"/>
        <end position="139"/>
    </location>
</feature>
<evidence type="ECO:0000256" key="1">
    <source>
        <dbReference type="SAM" id="Phobius"/>
    </source>
</evidence>
<feature type="transmembrane region" description="Helical" evidence="1">
    <location>
        <begin position="145"/>
        <end position="164"/>
    </location>
</feature>
<dbReference type="RefSeq" id="WP_117362525.1">
    <property type="nucleotide sequence ID" value="NZ_CP024046.1"/>
</dbReference>
<geneLocation type="plasmid" evidence="4">
    <name>paarc1-02</name>
</geneLocation>
<keyword evidence="3" id="KW-0614">Plasmid</keyword>
<dbReference type="InterPro" id="IPR036388">
    <property type="entry name" value="WH-like_DNA-bd_sf"/>
</dbReference>
<keyword evidence="1" id="KW-0472">Membrane</keyword>
<sequence length="176" mass="20191">MFRANTIPEEDIYEILANRRRRETLRQLMTSTSQNPMTLHDLSQEVAARETGQAPPPKAIRESVYNSLHQTHLPKLDELGIVHYDRDARTVQVRKRARDIDRYMEVVTGYGVTWSELYRTIGVGSLTILLAAMLEVPFISAVDPLLWVVIFLSIFSITIASQLWSNRWLILRALVG</sequence>
<keyword evidence="1" id="KW-1133">Transmembrane helix</keyword>
<dbReference type="Pfam" id="PF24035">
    <property type="entry name" value="DUF7344"/>
    <property type="match status" value="1"/>
</dbReference>
<dbReference type="KEGG" id="nan:AArc1_5144"/>
<feature type="domain" description="DUF7344" evidence="2">
    <location>
        <begin position="13"/>
        <end position="92"/>
    </location>
</feature>
<organism evidence="3 4">
    <name type="scientific">Natrarchaeobaculum sulfurireducens</name>
    <dbReference type="NCBI Taxonomy" id="2044521"/>
    <lineage>
        <taxon>Archaea</taxon>
        <taxon>Methanobacteriati</taxon>
        <taxon>Methanobacteriota</taxon>
        <taxon>Stenosarchaea group</taxon>
        <taxon>Halobacteria</taxon>
        <taxon>Halobacteriales</taxon>
        <taxon>Natrialbaceae</taxon>
        <taxon>Natrarchaeobaculum</taxon>
    </lineage>
</organism>
<dbReference type="Gene3D" id="1.10.10.10">
    <property type="entry name" value="Winged helix-like DNA-binding domain superfamily/Winged helix DNA-binding domain"/>
    <property type="match status" value="1"/>
</dbReference>
<evidence type="ECO:0000313" key="3">
    <source>
        <dbReference type="EMBL" id="AXR76345.1"/>
    </source>
</evidence>
<reference evidence="3 4" key="1">
    <citation type="submission" date="2017-10" db="EMBL/GenBank/DDBJ databases">
        <title>Phenotypic and genomic properties of facultatively anaerobic sulfur-reducing natronoarchaea from hypersaline soda lakes.</title>
        <authorList>
            <person name="Sorokin D.Y."/>
            <person name="Kublanov I.V."/>
            <person name="Roman P."/>
            <person name="Sinninghe Damste J.S."/>
            <person name="Golyshin P.N."/>
            <person name="Rojo D."/>
            <person name="Ciordia S."/>
            <person name="Mena Md.C."/>
            <person name="Ferrer M."/>
            <person name="Messina E."/>
            <person name="Smedile F."/>
            <person name="La Spada G."/>
            <person name="La Cono V."/>
            <person name="Yakimov M.M."/>
        </authorList>
    </citation>
    <scope>NUCLEOTIDE SEQUENCE [LARGE SCALE GENOMIC DNA]</scope>
    <source>
        <strain evidence="3 4">AArc1</strain>
        <plasmid evidence="4">paarc1-02</plasmid>
    </source>
</reference>
<evidence type="ECO:0000313" key="4">
    <source>
        <dbReference type="Proteomes" id="UP000258707"/>
    </source>
</evidence>
<dbReference type="InterPro" id="IPR055768">
    <property type="entry name" value="DUF7344"/>
</dbReference>
<dbReference type="EMBL" id="CP024046">
    <property type="protein sequence ID" value="AXR76345.1"/>
    <property type="molecule type" value="Genomic_DNA"/>
</dbReference>
<dbReference type="GeneID" id="37640484"/>
<gene>
    <name evidence="3" type="ORF">AArc1_5144</name>
</gene>
<proteinExistence type="predicted"/>
<dbReference type="OrthoDB" id="331021at2157"/>
<dbReference type="AlphaFoldDB" id="A0A346PA00"/>